<sequence length="131" mass="14553">MMSTLYNILLEGTLIGQTALEHADVPMGVVFGKINFRDNTYGFHFFKEYCIKGGILFSEYAEDNFISTYDLPGLQVISSNDLIIKGLSTNIEGMDSDGFNVNIVGIGAADYEVEFPNHVQKHEASFNNTIE</sequence>
<gene>
    <name evidence="1" type="ORF">IDJ77_18625</name>
</gene>
<dbReference type="Proteomes" id="UP000606600">
    <property type="component" value="Unassembled WGS sequence"/>
</dbReference>
<accession>A0ABR7WUG2</accession>
<dbReference type="RefSeq" id="WP_191190504.1">
    <property type="nucleotide sequence ID" value="NZ_JACWMY010000010.1"/>
</dbReference>
<keyword evidence="2" id="KW-1185">Reference proteome</keyword>
<proteinExistence type="predicted"/>
<organism evidence="1 2">
    <name type="scientific">Mucilaginibacter pankratovii</name>
    <dbReference type="NCBI Taxonomy" id="2772110"/>
    <lineage>
        <taxon>Bacteria</taxon>
        <taxon>Pseudomonadati</taxon>
        <taxon>Bacteroidota</taxon>
        <taxon>Sphingobacteriia</taxon>
        <taxon>Sphingobacteriales</taxon>
        <taxon>Sphingobacteriaceae</taxon>
        <taxon>Mucilaginibacter</taxon>
    </lineage>
</organism>
<evidence type="ECO:0000313" key="2">
    <source>
        <dbReference type="Proteomes" id="UP000606600"/>
    </source>
</evidence>
<name>A0ABR7WUG2_9SPHI</name>
<reference evidence="1 2" key="1">
    <citation type="submission" date="2020-09" db="EMBL/GenBank/DDBJ databases">
        <title>Novel species of Mucilaginibacter isolated from a glacier on the Tibetan Plateau.</title>
        <authorList>
            <person name="Liu Q."/>
            <person name="Xin Y.-H."/>
        </authorList>
    </citation>
    <scope>NUCLEOTIDE SEQUENCE [LARGE SCALE GENOMIC DNA]</scope>
    <source>
        <strain evidence="1 2">ZT4R22</strain>
    </source>
</reference>
<protein>
    <submittedName>
        <fullName evidence="1">Uncharacterized protein</fullName>
    </submittedName>
</protein>
<dbReference type="EMBL" id="JACWMY010000010">
    <property type="protein sequence ID" value="MBD1365838.1"/>
    <property type="molecule type" value="Genomic_DNA"/>
</dbReference>
<comment type="caution">
    <text evidence="1">The sequence shown here is derived from an EMBL/GenBank/DDBJ whole genome shotgun (WGS) entry which is preliminary data.</text>
</comment>
<evidence type="ECO:0000313" key="1">
    <source>
        <dbReference type="EMBL" id="MBD1365838.1"/>
    </source>
</evidence>